<dbReference type="GO" id="GO:0003723">
    <property type="term" value="F:RNA binding"/>
    <property type="evidence" value="ECO:0007669"/>
    <property type="project" value="TreeGrafter"/>
</dbReference>
<protein>
    <submittedName>
        <fullName evidence="2">Uncharacterized protein</fullName>
    </submittedName>
</protein>
<gene>
    <name evidence="2" type="ORF">O181_092495</name>
</gene>
<dbReference type="InterPro" id="IPR027417">
    <property type="entry name" value="P-loop_NTPase"/>
</dbReference>
<dbReference type="GO" id="GO:0071013">
    <property type="term" value="C:catalytic step 2 spliceosome"/>
    <property type="evidence" value="ECO:0007669"/>
    <property type="project" value="TreeGrafter"/>
</dbReference>
<dbReference type="AlphaFoldDB" id="A0A9Q3IYP2"/>
<evidence type="ECO:0000256" key="1">
    <source>
        <dbReference type="ARBA" id="ARBA00047984"/>
    </source>
</evidence>
<evidence type="ECO:0000313" key="2">
    <source>
        <dbReference type="EMBL" id="MBW0552780.1"/>
    </source>
</evidence>
<dbReference type="PANTHER" id="PTHR18934:SF83">
    <property type="entry name" value="PRE-MRNA-SPLICING FACTOR ATP-DEPENDENT RNA HELICASE DHX16"/>
    <property type="match status" value="1"/>
</dbReference>
<dbReference type="PANTHER" id="PTHR18934">
    <property type="entry name" value="ATP-DEPENDENT RNA HELICASE"/>
    <property type="match status" value="1"/>
</dbReference>
<dbReference type="GO" id="GO:0003724">
    <property type="term" value="F:RNA helicase activity"/>
    <property type="evidence" value="ECO:0007669"/>
    <property type="project" value="UniProtKB-EC"/>
</dbReference>
<comment type="caution">
    <text evidence="2">The sequence shown here is derived from an EMBL/GenBank/DDBJ whole genome shotgun (WGS) entry which is preliminary data.</text>
</comment>
<dbReference type="EMBL" id="AVOT02059061">
    <property type="protein sequence ID" value="MBW0552780.1"/>
    <property type="molecule type" value="Genomic_DNA"/>
</dbReference>
<name>A0A9Q3IYP2_9BASI</name>
<comment type="catalytic activity">
    <reaction evidence="1">
        <text>ATP + H2O = ADP + phosphate + H(+)</text>
        <dbReference type="Rhea" id="RHEA:13065"/>
        <dbReference type="ChEBI" id="CHEBI:15377"/>
        <dbReference type="ChEBI" id="CHEBI:15378"/>
        <dbReference type="ChEBI" id="CHEBI:30616"/>
        <dbReference type="ChEBI" id="CHEBI:43474"/>
        <dbReference type="ChEBI" id="CHEBI:456216"/>
        <dbReference type="EC" id="3.6.4.13"/>
    </reaction>
</comment>
<keyword evidence="3" id="KW-1185">Reference proteome</keyword>
<sequence>MGAFGNFAATCPQTFTQGFHVLQTFSRGFMARIKEMKNIFIVFQDINDLNPLPVSGFIKNCSDFLVTSSIVPNPHIAMESLAVVPCFCMAENQRVGQAGCVAPCKFFSLYTKLAYMKDFKKDTVPENERGTFANVVLLFKALGINYLISLDCLEPPPGDTLIWELDLLYHLGALNGRGQLAKNGRVMDPMLSMAILESEKYQCTKAVLSIGSM</sequence>
<accession>A0A9Q3IYP2</accession>
<dbReference type="OrthoDB" id="2501517at2759"/>
<dbReference type="Proteomes" id="UP000765509">
    <property type="component" value="Unassembled WGS sequence"/>
</dbReference>
<organism evidence="2 3">
    <name type="scientific">Austropuccinia psidii MF-1</name>
    <dbReference type="NCBI Taxonomy" id="1389203"/>
    <lineage>
        <taxon>Eukaryota</taxon>
        <taxon>Fungi</taxon>
        <taxon>Dikarya</taxon>
        <taxon>Basidiomycota</taxon>
        <taxon>Pucciniomycotina</taxon>
        <taxon>Pucciniomycetes</taxon>
        <taxon>Pucciniales</taxon>
        <taxon>Sphaerophragmiaceae</taxon>
        <taxon>Austropuccinia</taxon>
    </lineage>
</organism>
<dbReference type="Gene3D" id="1.20.120.1080">
    <property type="match status" value="1"/>
</dbReference>
<evidence type="ECO:0000313" key="3">
    <source>
        <dbReference type="Proteomes" id="UP000765509"/>
    </source>
</evidence>
<dbReference type="SUPFAM" id="SSF52540">
    <property type="entry name" value="P-loop containing nucleoside triphosphate hydrolases"/>
    <property type="match status" value="1"/>
</dbReference>
<reference evidence="2" key="1">
    <citation type="submission" date="2021-03" db="EMBL/GenBank/DDBJ databases">
        <title>Draft genome sequence of rust myrtle Austropuccinia psidii MF-1, a brazilian biotype.</title>
        <authorList>
            <person name="Quecine M.C."/>
            <person name="Pachon D.M.R."/>
            <person name="Bonatelli M.L."/>
            <person name="Correr F.H."/>
            <person name="Franceschini L.M."/>
            <person name="Leite T.F."/>
            <person name="Margarido G.R.A."/>
            <person name="Almeida C.A."/>
            <person name="Ferrarezi J.A."/>
            <person name="Labate C.A."/>
        </authorList>
    </citation>
    <scope>NUCLEOTIDE SEQUENCE</scope>
    <source>
        <strain evidence="2">MF-1</strain>
    </source>
</reference>
<proteinExistence type="predicted"/>